<evidence type="ECO:0000256" key="1">
    <source>
        <dbReference type="ARBA" id="ARBA00005417"/>
    </source>
</evidence>
<proteinExistence type="inferred from homology"/>
<name>A0AAJ2P2C2_OENOE</name>
<dbReference type="InterPro" id="IPR027417">
    <property type="entry name" value="P-loop_NTPase"/>
</dbReference>
<evidence type="ECO:0000313" key="6">
    <source>
        <dbReference type="EMBL" id="MDV7715442.1"/>
    </source>
</evidence>
<dbReference type="GO" id="GO:0005524">
    <property type="term" value="F:ATP binding"/>
    <property type="evidence" value="ECO:0007669"/>
    <property type="project" value="UniProtKB-KW"/>
</dbReference>
<protein>
    <submittedName>
        <fullName evidence="6">ATP-binding cassette domain-containing protein</fullName>
    </submittedName>
</protein>
<sequence length="304" mass="34484">MALIEVDHLTKNYGHGRGIFSVSFQIEQGEVFGFVGPNGAGKTTKIRHLMGFSNPQSGKAIINGMPCFQRASTILQDIGYLPGEVALPDGLTGWQFIRMIQGLRNYHDDKRLQYLLDKFRFDPADKTKNMSLGNKRKLAIVTAFLADPKILILDEPTSGLDPVMQETFIDFLRDEKSRGKIILLSSHIFSEVDATCDRIAIIREGKIVSTVATKDIRHNSRKTYQIVFNTVEALSFFSKENGININSEDKKLKTLEVSIEDNNINLMINALAKYKVVSFKEKKFTLENYFMHFYEKKTIEEASK</sequence>
<dbReference type="SMART" id="SM00382">
    <property type="entry name" value="AAA"/>
    <property type="match status" value="1"/>
</dbReference>
<dbReference type="InterPro" id="IPR003593">
    <property type="entry name" value="AAA+_ATPase"/>
</dbReference>
<comment type="similarity">
    <text evidence="1">Belongs to the ABC transporter superfamily.</text>
</comment>
<dbReference type="InterPro" id="IPR050763">
    <property type="entry name" value="ABC_transporter_ATP-binding"/>
</dbReference>
<dbReference type="Pfam" id="PF00005">
    <property type="entry name" value="ABC_tran"/>
    <property type="match status" value="1"/>
</dbReference>
<dbReference type="InterPro" id="IPR003439">
    <property type="entry name" value="ABC_transporter-like_ATP-bd"/>
</dbReference>
<dbReference type="PROSITE" id="PS50893">
    <property type="entry name" value="ABC_TRANSPORTER_2"/>
    <property type="match status" value="1"/>
</dbReference>
<keyword evidence="2" id="KW-0813">Transport</keyword>
<reference evidence="6" key="1">
    <citation type="submission" date="2019-10" db="EMBL/GenBank/DDBJ databases">
        <title>Malate fermentation in French cider.</title>
        <authorList>
            <person name="Cousin F.J."/>
            <person name="Medina Fernandez S."/>
            <person name="Misery B."/>
            <person name="Laplace J.-M."/>
            <person name="Cretenet M."/>
        </authorList>
    </citation>
    <scope>NUCLEOTIDE SEQUENCE</scope>
    <source>
        <strain evidence="6">UCMA15129</strain>
    </source>
</reference>
<comment type="caution">
    <text evidence="6">The sequence shown here is derived from an EMBL/GenBank/DDBJ whole genome shotgun (WGS) entry which is preliminary data.</text>
</comment>
<evidence type="ECO:0000256" key="2">
    <source>
        <dbReference type="ARBA" id="ARBA00022448"/>
    </source>
</evidence>
<dbReference type="Gene3D" id="3.40.50.300">
    <property type="entry name" value="P-loop containing nucleotide triphosphate hydrolases"/>
    <property type="match status" value="1"/>
</dbReference>
<dbReference type="RefSeq" id="WP_317768344.1">
    <property type="nucleotide sequence ID" value="NZ_WERV01000005.1"/>
</dbReference>
<evidence type="ECO:0000313" key="7">
    <source>
        <dbReference type="Proteomes" id="UP001281024"/>
    </source>
</evidence>
<dbReference type="AlphaFoldDB" id="A0AAJ2P2C2"/>
<evidence type="ECO:0000256" key="3">
    <source>
        <dbReference type="ARBA" id="ARBA00022741"/>
    </source>
</evidence>
<dbReference type="PANTHER" id="PTHR42711:SF5">
    <property type="entry name" value="ABC TRANSPORTER ATP-BINDING PROTEIN NATA"/>
    <property type="match status" value="1"/>
</dbReference>
<accession>A0AAJ2P2C2</accession>
<dbReference type="SUPFAM" id="SSF52540">
    <property type="entry name" value="P-loop containing nucleoside triphosphate hydrolases"/>
    <property type="match status" value="1"/>
</dbReference>
<dbReference type="InterPro" id="IPR017871">
    <property type="entry name" value="ABC_transporter-like_CS"/>
</dbReference>
<dbReference type="PANTHER" id="PTHR42711">
    <property type="entry name" value="ABC TRANSPORTER ATP-BINDING PROTEIN"/>
    <property type="match status" value="1"/>
</dbReference>
<evidence type="ECO:0000256" key="4">
    <source>
        <dbReference type="ARBA" id="ARBA00022840"/>
    </source>
</evidence>
<dbReference type="GO" id="GO:0016887">
    <property type="term" value="F:ATP hydrolysis activity"/>
    <property type="evidence" value="ECO:0007669"/>
    <property type="project" value="InterPro"/>
</dbReference>
<dbReference type="PROSITE" id="PS00211">
    <property type="entry name" value="ABC_TRANSPORTER_1"/>
    <property type="match status" value="1"/>
</dbReference>
<keyword evidence="3" id="KW-0547">Nucleotide-binding</keyword>
<keyword evidence="4 6" id="KW-0067">ATP-binding</keyword>
<evidence type="ECO:0000259" key="5">
    <source>
        <dbReference type="PROSITE" id="PS50893"/>
    </source>
</evidence>
<dbReference type="EMBL" id="WERV01000005">
    <property type="protein sequence ID" value="MDV7715442.1"/>
    <property type="molecule type" value="Genomic_DNA"/>
</dbReference>
<feature type="domain" description="ABC transporter" evidence="5">
    <location>
        <begin position="4"/>
        <end position="229"/>
    </location>
</feature>
<gene>
    <name evidence="6" type="ORF">GA838_06750</name>
</gene>
<organism evidence="6 7">
    <name type="scientific">Oenococcus oeni</name>
    <name type="common">Leuconostoc oenos</name>
    <dbReference type="NCBI Taxonomy" id="1247"/>
    <lineage>
        <taxon>Bacteria</taxon>
        <taxon>Bacillati</taxon>
        <taxon>Bacillota</taxon>
        <taxon>Bacilli</taxon>
        <taxon>Lactobacillales</taxon>
        <taxon>Lactobacillaceae</taxon>
        <taxon>Oenococcus</taxon>
    </lineage>
</organism>
<dbReference type="CDD" id="cd03230">
    <property type="entry name" value="ABC_DR_subfamily_A"/>
    <property type="match status" value="1"/>
</dbReference>
<dbReference type="Proteomes" id="UP001281024">
    <property type="component" value="Unassembled WGS sequence"/>
</dbReference>